<evidence type="ECO:0000256" key="3">
    <source>
        <dbReference type="ARBA" id="ARBA00022801"/>
    </source>
</evidence>
<proteinExistence type="predicted"/>
<dbReference type="GO" id="GO:0016787">
    <property type="term" value="F:hydrolase activity"/>
    <property type="evidence" value="ECO:0007669"/>
    <property type="project" value="UniProtKB-KW"/>
</dbReference>
<dbReference type="InterPro" id="IPR027417">
    <property type="entry name" value="P-loop_NTPase"/>
</dbReference>
<dbReference type="GO" id="GO:0005524">
    <property type="term" value="F:ATP binding"/>
    <property type="evidence" value="ECO:0007669"/>
    <property type="project" value="UniProtKB-KW"/>
</dbReference>
<dbReference type="Pfam" id="PF08456">
    <property type="entry name" value="Vmethyltransf_C"/>
    <property type="match status" value="1"/>
</dbReference>
<keyword evidence="3" id="KW-0378">Hydrolase</keyword>
<evidence type="ECO:0000256" key="5">
    <source>
        <dbReference type="SAM" id="MobiDB-lite"/>
    </source>
</evidence>
<feature type="region of interest" description="Disordered" evidence="5">
    <location>
        <begin position="833"/>
        <end position="853"/>
    </location>
</feature>
<dbReference type="PROSITE" id="PS51743">
    <property type="entry name" value="ALPHAVIRUS_MT"/>
    <property type="match status" value="1"/>
</dbReference>
<feature type="domain" description="Alphavirus-like MT" evidence="7">
    <location>
        <begin position="82"/>
        <end position="302"/>
    </location>
</feature>
<evidence type="ECO:0000256" key="4">
    <source>
        <dbReference type="ARBA" id="ARBA00022840"/>
    </source>
</evidence>
<feature type="region of interest" description="Disordered" evidence="5">
    <location>
        <begin position="660"/>
        <end position="739"/>
    </location>
</feature>
<protein>
    <submittedName>
        <fullName evidence="8">152-kDa protein</fullName>
    </submittedName>
</protein>
<dbReference type="InterPro" id="IPR013664">
    <property type="entry name" value="Virgavirus_MeTrfase_C"/>
</dbReference>
<organism evidence="8">
    <name type="scientific">Japanese soil-borne wheat mosaic virus</name>
    <dbReference type="NCBI Taxonomy" id="2030954"/>
    <lineage>
        <taxon>Viruses</taxon>
        <taxon>Riboviria</taxon>
        <taxon>Orthornavirae</taxon>
        <taxon>Kitrinoviricota</taxon>
        <taxon>Alsuviricetes</taxon>
        <taxon>Martellivirales</taxon>
        <taxon>Virgaviridae</taxon>
        <taxon>Furovirus</taxon>
        <taxon>Furovirus japonicum</taxon>
    </lineage>
</organism>
<keyword evidence="2" id="KW-0547">Nucleotide-binding</keyword>
<sequence length="1334" mass="151937">MPIDSSNILGIINEEEVVRAAIATSATRTNSELHRTVCEQIREQFLDTVENQKQKKKIDVRRDLTQEQLQTLNELYPERHIVTSGCERGTHSFAAASRKIETDLLLSRMPKNANVYDIGGNWATHLKRKDTRKVHCCCPVLDFRDAQRKTTRWLSVEKFLSEKDSISEHCGQKVLEIQEDEDRISNNLRKGAVAPEDLTGRWYCENRFEDCVYRAEKAYGMAIHSIYDISLDDLVNAMEEKRIKYLVGTFLFSVELFLGKNRGELTSVDGFFEIDGGNVKYGFYDDTNCGYRHDLQQLMEYLTKTFVKAKGGSVFYLELTEQRGDVMFFSLTDATEARMHGVVEDESFKCIPIESKDSVVFPLFELNKKSDELEFTEVLLPKSFVRRTIEYTARLKTNQLNPETVNSYLTSTNNTVIIGGSAKKTVEKVDAMLIPQITTTLIVWTELMNARQKKVLDRLRIQMKDDVGFMALAHASFSKMFGKVSFYQKALRSYANWISYCHGTDAIEFKNVPLYVEVKDRVKMWKQHAPNHGFSFDLEDLDEKIQLYKETERERKAISEFVVSDKLGDLSAAVCEKEAREVSVEYRDRRRKVEATDLRNGEVFTNFVDEWCNKEDHFNHVHIEVENKYSLLVKIVIAVWEAIVPPMQFAPVYIDDEERDPSDAESVVELDLSETDDGSGKGDYAEKPGSVEKTEKPIEARVSLEKGKEKVEVEDSAIRRGSGSSSPDSETSMEDELVSDGESLFGRSCQATIYSSTSLCGSSEDDTSVGSASSEIDSRVLEAVEAAIDEMEKEVSAEVLAAVVVVTESSEPEVSEVVVENAATVECKEQVVVDTTDSESDEERAKSWGSMAEEESDDTFYMNTMLISNKVQRSSLPKQPDFNKYNTVQQKAKQEYLWYLRCKMISDRTTLRSIIEDHLNGLYHNGNCDLPKNSCFLDYTKSVGGEWLYAKPLKAGHCYGVGFSLNSKGKISKCELLKLMWDVDARGQPLERPFNTKMFQFVLLNDLTFLMNEMIIFRNLQDTLQRKERTKQASIVLKDGVPGCGKSTWILNNANYIKDVVISVGKEAKEDLKEKFMKKYKCTESELGRIRTVDSYLMHDCGKKLRATTVHFDEALMTHAGAVYFCADLLGARKVICQGDSQQIPFVNRVESIKLQFAKLVIDKTDLIRMTYRSPIDVAHYLNYKSFYTGGRITTKNEVVRSMSVVGPRNVRPMTSVYSVPYVPGVQYLTFTQTEKDDLFKALRSKGHVNVNTVHETQGKTFDDVILVRLKTTENEIYPGGRNSKPYTIVGLTRHRRSLVYYTAIEDRLFFDLTEMRGVMEDKLLKNLNVENGK</sequence>
<dbReference type="SUPFAM" id="SSF52540">
    <property type="entry name" value="P-loop containing nucleoside triphosphate hydrolases"/>
    <property type="match status" value="2"/>
</dbReference>
<dbReference type="EMBL" id="LC475520">
    <property type="protein sequence ID" value="BBJ37193.1"/>
    <property type="molecule type" value="Genomic_RNA"/>
</dbReference>
<dbReference type="GO" id="GO:0008174">
    <property type="term" value="F:mRNA methyltransferase activity"/>
    <property type="evidence" value="ECO:0007669"/>
    <property type="project" value="UniProtKB-UniRule"/>
</dbReference>
<dbReference type="InterPro" id="IPR002588">
    <property type="entry name" value="Alphavirus-like_MT_dom"/>
</dbReference>
<feature type="domain" description="(+)RNA virus helicase C-terminal" evidence="6">
    <location>
        <begin position="1009"/>
        <end position="1334"/>
    </location>
</feature>
<evidence type="ECO:0000256" key="1">
    <source>
        <dbReference type="ARBA" id="ARBA00022679"/>
    </source>
</evidence>
<dbReference type="Pfam" id="PF01443">
    <property type="entry name" value="Viral_helicase1"/>
    <property type="match status" value="1"/>
</dbReference>
<dbReference type="InterPro" id="IPR027351">
    <property type="entry name" value="(+)RNA_virus_helicase_core_dom"/>
</dbReference>
<evidence type="ECO:0000313" key="8">
    <source>
        <dbReference type="EMBL" id="BBJ37193.1"/>
    </source>
</evidence>
<dbReference type="Gene3D" id="3.40.50.300">
    <property type="entry name" value="P-loop containing nucleotide triphosphate hydrolases"/>
    <property type="match status" value="2"/>
</dbReference>
<dbReference type="GO" id="GO:0003723">
    <property type="term" value="F:RNA binding"/>
    <property type="evidence" value="ECO:0007669"/>
    <property type="project" value="InterPro"/>
</dbReference>
<evidence type="ECO:0000259" key="6">
    <source>
        <dbReference type="PROSITE" id="PS51657"/>
    </source>
</evidence>
<dbReference type="GO" id="GO:0016556">
    <property type="term" value="P:mRNA modification"/>
    <property type="evidence" value="ECO:0007669"/>
    <property type="project" value="InterPro"/>
</dbReference>
<reference evidence="8" key="1">
    <citation type="submission" date="2019-04" db="EMBL/GenBank/DDBJ databases">
        <title>Complete nucleotide sequences of RNA1 and RNA2 of a Saitama isolate of Japanese soil-borne wheat mosaic virus from wheat cv. Norin61.</title>
        <authorList>
            <person name="Fujita Y."/>
            <person name="Maejima H."/>
            <person name="Shirako Y."/>
        </authorList>
    </citation>
    <scope>NUCLEOTIDE SEQUENCE</scope>
    <source>
        <strain evidence="8">S4</strain>
    </source>
</reference>
<dbReference type="PROSITE" id="PS51657">
    <property type="entry name" value="PSRV_HELICASE"/>
    <property type="match status" value="1"/>
</dbReference>
<keyword evidence="1" id="KW-0808">Transferase</keyword>
<feature type="compositionally biased region" description="Acidic residues" evidence="5">
    <location>
        <begin position="666"/>
        <end position="677"/>
    </location>
</feature>
<evidence type="ECO:0000259" key="7">
    <source>
        <dbReference type="PROSITE" id="PS51743"/>
    </source>
</evidence>
<feature type="compositionally biased region" description="Basic and acidic residues" evidence="5">
    <location>
        <begin position="678"/>
        <end position="718"/>
    </location>
</feature>
<keyword evidence="4" id="KW-0067">ATP-binding</keyword>
<name>A0A4P2VQT8_9VIRU</name>
<dbReference type="Pfam" id="PF01660">
    <property type="entry name" value="Vmethyltransf"/>
    <property type="match status" value="1"/>
</dbReference>
<accession>A0A4P2VQT8</accession>
<evidence type="ECO:0000256" key="2">
    <source>
        <dbReference type="ARBA" id="ARBA00022741"/>
    </source>
</evidence>
<dbReference type="GO" id="GO:0006396">
    <property type="term" value="P:RNA processing"/>
    <property type="evidence" value="ECO:0007669"/>
    <property type="project" value="InterPro"/>
</dbReference>